<protein>
    <recommendedName>
        <fullName evidence="6">Sortase A</fullName>
    </recommendedName>
</protein>
<evidence type="ECO:0000313" key="5">
    <source>
        <dbReference type="Proteomes" id="UP000604117"/>
    </source>
</evidence>
<dbReference type="InterPro" id="IPR005754">
    <property type="entry name" value="Sortase"/>
</dbReference>
<accession>A0ABQ4D3J3</accession>
<organism evidence="4 5">
    <name type="scientific">Asanoa siamensis</name>
    <dbReference type="NCBI Taxonomy" id="926357"/>
    <lineage>
        <taxon>Bacteria</taxon>
        <taxon>Bacillati</taxon>
        <taxon>Actinomycetota</taxon>
        <taxon>Actinomycetes</taxon>
        <taxon>Micromonosporales</taxon>
        <taxon>Micromonosporaceae</taxon>
        <taxon>Asanoa</taxon>
    </lineage>
</organism>
<feature type="signal peptide" evidence="3">
    <location>
        <begin position="1"/>
        <end position="25"/>
    </location>
</feature>
<sequence>MAALGAGLALLALAGVPAWPASALAWRGDAAARPGDAVAWRGDAVAWRGDARPGPGTPARPEDVPAVPSAGARPGPVPAGFAPVRPRPGEPVAHLAIPKLGAAWTVVEGVDEASLATAPGHYPQTAMPGEVGNFAVAAHRARGLFWDLDRLERGDTIVVDRRLTYTVTGTRVVAPTAVEVLAPVPGAPRATATAAALTLTTCDPRWSDAHRLVVLATLDHPGKEPTR</sequence>
<dbReference type="Proteomes" id="UP000604117">
    <property type="component" value="Unassembled WGS sequence"/>
</dbReference>
<keyword evidence="3" id="KW-0732">Signal</keyword>
<reference evidence="4 5" key="1">
    <citation type="submission" date="2021-01" db="EMBL/GenBank/DDBJ databases">
        <title>Whole genome shotgun sequence of Asanoa siamensis NBRC 107932.</title>
        <authorList>
            <person name="Komaki H."/>
            <person name="Tamura T."/>
        </authorList>
    </citation>
    <scope>NUCLEOTIDE SEQUENCE [LARGE SCALE GENOMIC DNA]</scope>
    <source>
        <strain evidence="4 5">NBRC 107932</strain>
    </source>
</reference>
<name>A0ABQ4D3J3_9ACTN</name>
<dbReference type="EMBL" id="BONE01000118">
    <property type="protein sequence ID" value="GIF78105.1"/>
    <property type="molecule type" value="Genomic_DNA"/>
</dbReference>
<dbReference type="SUPFAM" id="SSF63817">
    <property type="entry name" value="Sortase"/>
    <property type="match status" value="1"/>
</dbReference>
<keyword evidence="5" id="KW-1185">Reference proteome</keyword>
<keyword evidence="1" id="KW-0378">Hydrolase</keyword>
<feature type="region of interest" description="Disordered" evidence="2">
    <location>
        <begin position="48"/>
        <end position="85"/>
    </location>
</feature>
<comment type="caution">
    <text evidence="4">The sequence shown here is derived from an EMBL/GenBank/DDBJ whole genome shotgun (WGS) entry which is preliminary data.</text>
</comment>
<evidence type="ECO:0000256" key="3">
    <source>
        <dbReference type="SAM" id="SignalP"/>
    </source>
</evidence>
<evidence type="ECO:0008006" key="6">
    <source>
        <dbReference type="Google" id="ProtNLM"/>
    </source>
</evidence>
<dbReference type="Pfam" id="PF04203">
    <property type="entry name" value="Sortase"/>
    <property type="match status" value="1"/>
</dbReference>
<proteinExistence type="predicted"/>
<evidence type="ECO:0000256" key="1">
    <source>
        <dbReference type="ARBA" id="ARBA00022801"/>
    </source>
</evidence>
<dbReference type="CDD" id="cd05830">
    <property type="entry name" value="Sortase_E"/>
    <property type="match status" value="1"/>
</dbReference>
<evidence type="ECO:0000256" key="2">
    <source>
        <dbReference type="SAM" id="MobiDB-lite"/>
    </source>
</evidence>
<evidence type="ECO:0000313" key="4">
    <source>
        <dbReference type="EMBL" id="GIF78105.1"/>
    </source>
</evidence>
<dbReference type="NCBIfam" id="TIGR01076">
    <property type="entry name" value="sortase_fam"/>
    <property type="match status" value="1"/>
</dbReference>
<dbReference type="InterPro" id="IPR042003">
    <property type="entry name" value="Sortase_E"/>
</dbReference>
<dbReference type="Gene3D" id="2.40.260.10">
    <property type="entry name" value="Sortase"/>
    <property type="match status" value="1"/>
</dbReference>
<gene>
    <name evidence="4" type="ORF">Asi02nite_76230</name>
</gene>
<dbReference type="InterPro" id="IPR023365">
    <property type="entry name" value="Sortase_dom-sf"/>
</dbReference>
<feature type="chain" id="PRO_5046220079" description="Sortase A" evidence="3">
    <location>
        <begin position="26"/>
        <end position="227"/>
    </location>
</feature>